<protein>
    <submittedName>
        <fullName evidence="1">Uncharacterized protein</fullName>
    </submittedName>
</protein>
<dbReference type="AlphaFoldDB" id="A0A8J7LBU1"/>
<evidence type="ECO:0000313" key="2">
    <source>
        <dbReference type="Proteomes" id="UP000662314"/>
    </source>
</evidence>
<organism evidence="1 2">
    <name type="scientific">Dendronalium phyllosphericum CENA369</name>
    <dbReference type="NCBI Taxonomy" id="1725256"/>
    <lineage>
        <taxon>Bacteria</taxon>
        <taxon>Bacillati</taxon>
        <taxon>Cyanobacteriota</taxon>
        <taxon>Cyanophyceae</taxon>
        <taxon>Nostocales</taxon>
        <taxon>Nostocaceae</taxon>
        <taxon>Dendronalium</taxon>
        <taxon>Dendronalium phyllosphericum</taxon>
    </lineage>
</organism>
<reference evidence="1 2" key="1">
    <citation type="journal article" date="2021" name="Int. J. Syst. Evol. Microbiol.">
        <title>Amazonocrinis nigriterrae gen. nov., sp. nov., Atlanticothrix silvestris gen. nov., sp. nov. and Dendronalium phyllosphericum gen. nov., sp. nov., nostocacean cyanobacteria from Brazilian environments.</title>
        <authorList>
            <person name="Alvarenga D.O."/>
            <person name="Andreote A.P.D."/>
            <person name="Branco L.H.Z."/>
            <person name="Delbaje E."/>
            <person name="Cruz R.B."/>
            <person name="Varani A.M."/>
            <person name="Fiore M.F."/>
        </authorList>
    </citation>
    <scope>NUCLEOTIDE SEQUENCE [LARGE SCALE GENOMIC DNA]</scope>
    <source>
        <strain evidence="1 2">CENA369</strain>
    </source>
</reference>
<accession>A0A8J7LBU1</accession>
<comment type="caution">
    <text evidence="1">The sequence shown here is derived from an EMBL/GenBank/DDBJ whole genome shotgun (WGS) entry which is preliminary data.</text>
</comment>
<dbReference type="EMBL" id="JAECZA010000008">
    <property type="protein sequence ID" value="MBH8572122.1"/>
    <property type="molecule type" value="Genomic_DNA"/>
</dbReference>
<keyword evidence="2" id="KW-1185">Reference proteome</keyword>
<sequence length="69" mass="7699">MHEKGIFPTPYTPHPTPFFKAEGQGGELDLIPFPLTLSPSVSVSYAQRAQLAISHRVRYCVKISDRNLS</sequence>
<evidence type="ECO:0000313" key="1">
    <source>
        <dbReference type="EMBL" id="MBH8572122.1"/>
    </source>
</evidence>
<proteinExistence type="predicted"/>
<gene>
    <name evidence="1" type="ORF">I8752_03550</name>
</gene>
<name>A0A8J7LBU1_9NOST</name>
<dbReference type="Proteomes" id="UP000662314">
    <property type="component" value="Unassembled WGS sequence"/>
</dbReference>